<sequence>MKHLRTFLLATVATALPGIALAQTAWDMPTPYPEGNFHEKNIATFIAEVNEAAGDAVAITPHFNQSLIKHPDIKSSVRDGIVPIGETLVSRLENENAIFGADSVPFLATSYEDARKLYDVQKPLMEKVLAAEGLKLLFSVPWPPQGLYTKDAVDSVEALSGRSFRAYNTSTEAIANAAGMVPTQIEASDIATAFSTGRVAAMMTSPSTGVDSQAWDFLSYYYPLNAWLPRNMVIVNQAAFDALPAEAQTAITEAAAEAETRGWAASEEETKRTTDLLAENGITVAEPSEALTSGFQEIGATLTEAWKASAGEDGAALVEAYQQ</sequence>
<dbReference type="GO" id="GO:0055085">
    <property type="term" value="P:transmembrane transport"/>
    <property type="evidence" value="ECO:0007669"/>
    <property type="project" value="InterPro"/>
</dbReference>
<dbReference type="RefSeq" id="WP_163045130.1">
    <property type="nucleotide sequence ID" value="NZ_JAAAMJ010000014.1"/>
</dbReference>
<evidence type="ECO:0000313" key="4">
    <source>
        <dbReference type="Proteomes" id="UP000476332"/>
    </source>
</evidence>
<dbReference type="InterPro" id="IPR038404">
    <property type="entry name" value="TRAP_DctP_sf"/>
</dbReference>
<feature type="signal peptide" evidence="2">
    <location>
        <begin position="1"/>
        <end position="22"/>
    </location>
</feature>
<dbReference type="Gene3D" id="3.40.190.170">
    <property type="entry name" value="Bacterial extracellular solute-binding protein, family 7"/>
    <property type="match status" value="1"/>
</dbReference>
<dbReference type="NCBIfam" id="NF037995">
    <property type="entry name" value="TRAP_S1"/>
    <property type="match status" value="1"/>
</dbReference>
<dbReference type="AlphaFoldDB" id="A0A6L9MKY1"/>
<dbReference type="CDD" id="cd13602">
    <property type="entry name" value="PBP2_TRAP_BpDctp6_7"/>
    <property type="match status" value="1"/>
</dbReference>
<evidence type="ECO:0000313" key="3">
    <source>
        <dbReference type="EMBL" id="NDV88302.1"/>
    </source>
</evidence>
<accession>A0A6L9MKY1</accession>
<dbReference type="PANTHER" id="PTHR33376:SF4">
    <property type="entry name" value="SIALIC ACID-BINDING PERIPLASMIC PROTEIN SIAP"/>
    <property type="match status" value="1"/>
</dbReference>
<dbReference type="Proteomes" id="UP000476332">
    <property type="component" value="Unassembled WGS sequence"/>
</dbReference>
<dbReference type="EMBL" id="JAAAMJ010000014">
    <property type="protein sequence ID" value="NDV88302.1"/>
    <property type="molecule type" value="Genomic_DNA"/>
</dbReference>
<proteinExistence type="predicted"/>
<evidence type="ECO:0000256" key="2">
    <source>
        <dbReference type="SAM" id="SignalP"/>
    </source>
</evidence>
<keyword evidence="4" id="KW-1185">Reference proteome</keyword>
<keyword evidence="1 2" id="KW-0732">Signal</keyword>
<feature type="chain" id="PRO_5026802528" evidence="2">
    <location>
        <begin position="23"/>
        <end position="323"/>
    </location>
</feature>
<name>A0A6L9MKY1_9HYPH</name>
<dbReference type="PANTHER" id="PTHR33376">
    <property type="match status" value="1"/>
</dbReference>
<reference evidence="3 4" key="1">
    <citation type="submission" date="2020-01" db="EMBL/GenBank/DDBJ databases">
        <title>Genomes of bacteria type strains.</title>
        <authorList>
            <person name="Chen J."/>
            <person name="Zhu S."/>
            <person name="Chen J."/>
        </authorList>
    </citation>
    <scope>NUCLEOTIDE SEQUENCE [LARGE SCALE GENOMIC DNA]</scope>
    <source>
        <strain evidence="3 4">KCTC 52919</strain>
    </source>
</reference>
<dbReference type="Pfam" id="PF03480">
    <property type="entry name" value="DctP"/>
    <property type="match status" value="1"/>
</dbReference>
<comment type="caution">
    <text evidence="3">The sequence shown here is derived from an EMBL/GenBank/DDBJ whole genome shotgun (WGS) entry which is preliminary data.</text>
</comment>
<organism evidence="3 4">
    <name type="scientific">Aurantimonas aggregata</name>
    <dbReference type="NCBI Taxonomy" id="2047720"/>
    <lineage>
        <taxon>Bacteria</taxon>
        <taxon>Pseudomonadati</taxon>
        <taxon>Pseudomonadota</taxon>
        <taxon>Alphaproteobacteria</taxon>
        <taxon>Hyphomicrobiales</taxon>
        <taxon>Aurantimonadaceae</taxon>
        <taxon>Aurantimonas</taxon>
    </lineage>
</organism>
<dbReference type="InterPro" id="IPR018389">
    <property type="entry name" value="DctP_fam"/>
</dbReference>
<gene>
    <name evidence="3" type="ORF">GTW51_16500</name>
</gene>
<protein>
    <submittedName>
        <fullName evidence="3">C4-dicarboxylate ABC transporter substrate-binding protein</fullName>
    </submittedName>
</protein>
<evidence type="ECO:0000256" key="1">
    <source>
        <dbReference type="ARBA" id="ARBA00022729"/>
    </source>
</evidence>